<sequence length="236" mass="27765">MSNLTAKSFIDELQLHQNEADKEKMKKFFKGSDKNTTCLGLNMRTVFQIAKQFTDMPLTEIEQLLENDYYEVRMGAVSIMDFQAKKKKLTDEHRQALYDLYIQRHDRINNWDFVDRAAPSVVGTYLLDKPKDKLYEMAHSLNIWERRTAIVSTFSFIKNGHLEDTFSIAEILINDKEELINKAVGSFIREAGKRDEEKLKSFLNKHARTMPRITLRYAIEKFDKSTRDYYLSLKNN</sequence>
<dbReference type="GeneID" id="86925501"/>
<evidence type="ECO:0000313" key="2">
    <source>
        <dbReference type="Proteomes" id="UP000216207"/>
    </source>
</evidence>
<dbReference type="Proteomes" id="UP000216207">
    <property type="component" value="Unassembled WGS sequence"/>
</dbReference>
<dbReference type="InterPro" id="IPR014825">
    <property type="entry name" value="DNA_alkylation"/>
</dbReference>
<gene>
    <name evidence="1" type="ORF">CHH72_14620</name>
</gene>
<dbReference type="PANTHER" id="PTHR34070:SF1">
    <property type="entry name" value="DNA ALKYLATION REPAIR PROTEIN"/>
    <property type="match status" value="1"/>
</dbReference>
<evidence type="ECO:0008006" key="3">
    <source>
        <dbReference type="Google" id="ProtNLM"/>
    </source>
</evidence>
<dbReference type="Gene3D" id="1.25.10.90">
    <property type="match status" value="1"/>
</dbReference>
<proteinExistence type="predicted"/>
<name>A0A268NXT3_SHOCL</name>
<dbReference type="SUPFAM" id="SSF48371">
    <property type="entry name" value="ARM repeat"/>
    <property type="match status" value="1"/>
</dbReference>
<dbReference type="RefSeq" id="WP_094428932.1">
    <property type="nucleotide sequence ID" value="NZ_CP019985.1"/>
</dbReference>
<organism evidence="1 2">
    <name type="scientific">Shouchella clausii</name>
    <name type="common">Alkalihalobacillus clausii</name>
    <dbReference type="NCBI Taxonomy" id="79880"/>
    <lineage>
        <taxon>Bacteria</taxon>
        <taxon>Bacillati</taxon>
        <taxon>Bacillota</taxon>
        <taxon>Bacilli</taxon>
        <taxon>Bacillales</taxon>
        <taxon>Bacillaceae</taxon>
        <taxon>Shouchella</taxon>
    </lineage>
</organism>
<reference evidence="1 2" key="1">
    <citation type="submission" date="2017-07" db="EMBL/GenBank/DDBJ databases">
        <title>Isolation and whole genome analysis of endospore-forming bacteria from heroin.</title>
        <authorList>
            <person name="Kalinowski J."/>
            <person name="Ahrens B."/>
            <person name="Al-Dilaimi A."/>
            <person name="Winkler A."/>
            <person name="Wibberg D."/>
            <person name="Schleenbecker U."/>
            <person name="Ruckert C."/>
            <person name="Wolfel R."/>
            <person name="Grass G."/>
        </authorList>
    </citation>
    <scope>NUCLEOTIDE SEQUENCE [LARGE SCALE GENOMIC DNA]</scope>
    <source>
        <strain evidence="1 2">7539</strain>
    </source>
</reference>
<protein>
    <recommendedName>
        <fullName evidence="3">DNA alkylation repair protein</fullName>
    </recommendedName>
</protein>
<dbReference type="Pfam" id="PF08713">
    <property type="entry name" value="DNA_alkylation"/>
    <property type="match status" value="1"/>
</dbReference>
<dbReference type="CDD" id="cd06561">
    <property type="entry name" value="AlkD_like"/>
    <property type="match status" value="1"/>
</dbReference>
<dbReference type="EMBL" id="NPCC01000023">
    <property type="protein sequence ID" value="PAE88079.1"/>
    <property type="molecule type" value="Genomic_DNA"/>
</dbReference>
<dbReference type="PANTHER" id="PTHR34070">
    <property type="entry name" value="ARMADILLO-TYPE FOLD"/>
    <property type="match status" value="1"/>
</dbReference>
<evidence type="ECO:0000313" key="1">
    <source>
        <dbReference type="EMBL" id="PAE88079.1"/>
    </source>
</evidence>
<dbReference type="AlphaFoldDB" id="A0A268NXT3"/>
<accession>A0A268NXT3</accession>
<comment type="caution">
    <text evidence="1">The sequence shown here is derived from an EMBL/GenBank/DDBJ whole genome shotgun (WGS) entry which is preliminary data.</text>
</comment>
<dbReference type="InterPro" id="IPR016024">
    <property type="entry name" value="ARM-type_fold"/>
</dbReference>